<accession>A0A0R1NI66</accession>
<feature type="domain" description="MucBP" evidence="2">
    <location>
        <begin position="330"/>
        <end position="415"/>
    </location>
</feature>
<dbReference type="SUPFAM" id="SSF49899">
    <property type="entry name" value="Concanavalin A-like lectins/glucanases"/>
    <property type="match status" value="1"/>
</dbReference>
<dbReference type="RefSeq" id="WP_056949649.1">
    <property type="nucleotide sequence ID" value="NZ_AZEB01000035.1"/>
</dbReference>
<keyword evidence="1" id="KW-0677">Repeat</keyword>
<sequence>MLNHRFGWLSTQPTKVHFGRGTLIKKITVSLSMSVALLVSPTVLNTLTGNPSFAWNQSVAFAAADDGTLINVTKDNFNDYFSEPSGNNNTAKYNPDTGIINMVQDDSPAFTAQAGMSLLNGVIDMSKNFSMQGDIEITPGNGGSTYSDGVLFAFRPGDPTQIGNPGSGMGVGGIPNAFGVTLDTAYWPYDEAGRSEKDPGTPGNPYVSFFQNIKRSDLTGHNSTDILLTSDWVKHLLSDNNSPQGLSNGDFGKGKWLHFNITVKNKVMTYTFTTDQADGAKTYTATHDFSGQIPDSNPNMSLAISSGAQSSQANVNVKIDSLTFSAQGVVNVEYLDEDTNDKIADTQTLNGSLKDTATIDPSEIQTLKDKGYRLDKVEAPAGYDYNHATLPFGGADSTSTIPYTDVLQTVKYYFKKDAAKQINVNVIHEDADDNNKVIGKTDQINGQFGETKAIPSQSISGYTPDNANPTSFKLGTLDKDGSTQDTIILYYHKASSVTGGGSSSTTTQPAGHPVPLPNQLLQLIISGHQLPANHLQHQQQTMGWLPRRAKLFIL</sequence>
<dbReference type="Gene3D" id="3.10.20.320">
    <property type="entry name" value="Putative peptidoglycan bound protein (lpxtg motif)"/>
    <property type="match status" value="1"/>
</dbReference>
<dbReference type="InterPro" id="IPR013320">
    <property type="entry name" value="ConA-like_dom_sf"/>
</dbReference>
<evidence type="ECO:0000313" key="3">
    <source>
        <dbReference type="EMBL" id="KRL20199.1"/>
    </source>
</evidence>
<proteinExistence type="predicted"/>
<evidence type="ECO:0000256" key="1">
    <source>
        <dbReference type="ARBA" id="ARBA00022737"/>
    </source>
</evidence>
<name>A0A0R1NI66_9LACO</name>
<evidence type="ECO:0000313" key="4">
    <source>
        <dbReference type="Proteomes" id="UP000051439"/>
    </source>
</evidence>
<evidence type="ECO:0000259" key="2">
    <source>
        <dbReference type="Pfam" id="PF06458"/>
    </source>
</evidence>
<dbReference type="InterPro" id="IPR009459">
    <property type="entry name" value="MucBP_dom"/>
</dbReference>
<dbReference type="Pfam" id="PF06458">
    <property type="entry name" value="MucBP"/>
    <property type="match status" value="2"/>
</dbReference>
<dbReference type="AlphaFoldDB" id="A0A0R1NI66"/>
<protein>
    <recommendedName>
        <fullName evidence="2">MucBP domain-containing protein</fullName>
    </recommendedName>
</protein>
<dbReference type="PATRIC" id="fig|1423766.4.peg.1893"/>
<reference evidence="3 4" key="1">
    <citation type="journal article" date="2015" name="Genome Announc.">
        <title>Expanding the biotechnology potential of lactobacilli through comparative genomics of 213 strains and associated genera.</title>
        <authorList>
            <person name="Sun Z."/>
            <person name="Harris H.M."/>
            <person name="McCann A."/>
            <person name="Guo C."/>
            <person name="Argimon S."/>
            <person name="Zhang W."/>
            <person name="Yang X."/>
            <person name="Jeffery I.B."/>
            <person name="Cooney J.C."/>
            <person name="Kagawa T.F."/>
            <person name="Liu W."/>
            <person name="Song Y."/>
            <person name="Salvetti E."/>
            <person name="Wrobel A."/>
            <person name="Rasinkangas P."/>
            <person name="Parkhill J."/>
            <person name="Rea M.C."/>
            <person name="O'Sullivan O."/>
            <person name="Ritari J."/>
            <person name="Douillard F.P."/>
            <person name="Paul Ross R."/>
            <person name="Yang R."/>
            <person name="Briner A.E."/>
            <person name="Felis G.E."/>
            <person name="de Vos W.M."/>
            <person name="Barrangou R."/>
            <person name="Klaenhammer T.R."/>
            <person name="Caufield P.W."/>
            <person name="Cui Y."/>
            <person name="Zhang H."/>
            <person name="O'Toole P.W."/>
        </authorList>
    </citation>
    <scope>NUCLEOTIDE SEQUENCE [LARGE SCALE GENOMIC DNA]</scope>
    <source>
        <strain evidence="3 4">DSM 19906</strain>
    </source>
</reference>
<gene>
    <name evidence="3" type="ORF">FC98_GL001831</name>
</gene>
<feature type="domain" description="MucBP" evidence="2">
    <location>
        <begin position="423"/>
        <end position="491"/>
    </location>
</feature>
<organism evidence="3 4">
    <name type="scientific">Lentilactobacillus kisonensis DSM 19906 = JCM 15041</name>
    <dbReference type="NCBI Taxonomy" id="1423766"/>
    <lineage>
        <taxon>Bacteria</taxon>
        <taxon>Bacillati</taxon>
        <taxon>Bacillota</taxon>
        <taxon>Bacilli</taxon>
        <taxon>Lactobacillales</taxon>
        <taxon>Lactobacillaceae</taxon>
        <taxon>Lentilactobacillus</taxon>
    </lineage>
</organism>
<dbReference type="Pfam" id="PF18483">
    <property type="entry name" value="Lectin_L-type_dom"/>
    <property type="match status" value="1"/>
</dbReference>
<dbReference type="EMBL" id="AZEB01000035">
    <property type="protein sequence ID" value="KRL20199.1"/>
    <property type="molecule type" value="Genomic_DNA"/>
</dbReference>
<comment type="caution">
    <text evidence="3">The sequence shown here is derived from an EMBL/GenBank/DDBJ whole genome shotgun (WGS) entry which is preliminary data.</text>
</comment>
<dbReference type="Proteomes" id="UP000051439">
    <property type="component" value="Unassembled WGS sequence"/>
</dbReference>
<keyword evidence="4" id="KW-1185">Reference proteome</keyword>
<dbReference type="Gene3D" id="2.60.120.200">
    <property type="match status" value="1"/>
</dbReference>